<protein>
    <submittedName>
        <fullName evidence="2">Uncharacterized protein</fullName>
    </submittedName>
</protein>
<organism evidence="2 3">
    <name type="scientific">Phyllobacterium ifriqiyense</name>
    <dbReference type="NCBI Taxonomy" id="314238"/>
    <lineage>
        <taxon>Bacteria</taxon>
        <taxon>Pseudomonadati</taxon>
        <taxon>Pseudomonadota</taxon>
        <taxon>Alphaproteobacteria</taxon>
        <taxon>Hyphomicrobiales</taxon>
        <taxon>Phyllobacteriaceae</taxon>
        <taxon>Phyllobacterium</taxon>
    </lineage>
</organism>
<comment type="caution">
    <text evidence="2">The sequence shown here is derived from an EMBL/GenBank/DDBJ whole genome shotgun (WGS) entry which is preliminary data.</text>
</comment>
<accession>A0ABU0S817</accession>
<evidence type="ECO:0000256" key="1">
    <source>
        <dbReference type="SAM" id="Phobius"/>
    </source>
</evidence>
<gene>
    <name evidence="2" type="ORF">QFZ34_002086</name>
</gene>
<keyword evidence="1" id="KW-0812">Transmembrane</keyword>
<proteinExistence type="predicted"/>
<keyword evidence="1" id="KW-1133">Transmembrane helix</keyword>
<reference evidence="2 3" key="1">
    <citation type="submission" date="2023-07" db="EMBL/GenBank/DDBJ databases">
        <title>Comparative genomics of wheat-associated soil bacteria to identify genetic determinants of phenazine resistance.</title>
        <authorList>
            <person name="Mouncey N."/>
        </authorList>
    </citation>
    <scope>NUCLEOTIDE SEQUENCE [LARGE SCALE GENOMIC DNA]</scope>
    <source>
        <strain evidence="2 3">W4I11</strain>
    </source>
</reference>
<evidence type="ECO:0000313" key="2">
    <source>
        <dbReference type="EMBL" id="MDQ0996904.1"/>
    </source>
</evidence>
<keyword evidence="3" id="KW-1185">Reference proteome</keyword>
<dbReference type="Proteomes" id="UP001237780">
    <property type="component" value="Unassembled WGS sequence"/>
</dbReference>
<keyword evidence="1" id="KW-0472">Membrane</keyword>
<name>A0ABU0S817_9HYPH</name>
<evidence type="ECO:0000313" key="3">
    <source>
        <dbReference type="Proteomes" id="UP001237780"/>
    </source>
</evidence>
<dbReference type="RefSeq" id="WP_307280231.1">
    <property type="nucleotide sequence ID" value="NZ_JAUSZT010000003.1"/>
</dbReference>
<feature type="transmembrane region" description="Helical" evidence="1">
    <location>
        <begin position="12"/>
        <end position="35"/>
    </location>
</feature>
<dbReference type="EMBL" id="JAUSZT010000003">
    <property type="protein sequence ID" value="MDQ0996904.1"/>
    <property type="molecule type" value="Genomic_DNA"/>
</dbReference>
<sequence>MNDNVKTYRLKIWELAVLFALSVSLVGLIIVGLFAGGAKL</sequence>